<evidence type="ECO:0000259" key="3">
    <source>
        <dbReference type="PROSITE" id="PS50010"/>
    </source>
</evidence>
<accession>A0AA85FCH8</accession>
<evidence type="ECO:0000313" key="4">
    <source>
        <dbReference type="Proteomes" id="UP000050792"/>
    </source>
</evidence>
<dbReference type="SUPFAM" id="SSF48065">
    <property type="entry name" value="DBL homology domain (DH-domain)"/>
    <property type="match status" value="1"/>
</dbReference>
<evidence type="ECO:0000313" key="5">
    <source>
        <dbReference type="WBParaSite" id="SRDH1_43570.2"/>
    </source>
</evidence>
<organism evidence="4 6">
    <name type="scientific">Schistosoma rodhaini</name>
    <dbReference type="NCBI Taxonomy" id="6188"/>
    <lineage>
        <taxon>Eukaryota</taxon>
        <taxon>Metazoa</taxon>
        <taxon>Spiralia</taxon>
        <taxon>Lophotrochozoa</taxon>
        <taxon>Platyhelminthes</taxon>
        <taxon>Trematoda</taxon>
        <taxon>Digenea</taxon>
        <taxon>Strigeidida</taxon>
        <taxon>Schistosomatoidea</taxon>
        <taxon>Schistosomatidae</taxon>
        <taxon>Schistosoma</taxon>
    </lineage>
</organism>
<evidence type="ECO:0000256" key="2">
    <source>
        <dbReference type="SAM" id="MobiDB-lite"/>
    </source>
</evidence>
<sequence length="1295" mass="145561">MNGIKFNSDQNDNQYDNYIGLLNNHDTLYSTDYNNHTTHLLNFQHISNDINEINVGPYLKQLQCVIGELVESESVYLKSLCDIEEGYLLRLETNQSVDQQFLDVVFHRISDLRVFHAQLHSDLYVNRENFIQLGRVFLVNAKHFEELYVDFCLNYPKTIRLLEEAQKSRTDTWIYLNNCQSELQHQLPLATYLLKPVQRILKYQLFLQECVKHLSQITTELLNSKSSLPGRDLSISSNTVDPSECNTNHNNDVLLEFFNHSICTLRQALECMIQVADHINERKRYRELLDQLRITRLDVDDWGDLVLHDLFRIPGKKDLRLVLLFQCALILCKYTPPTSSTGISLSTSQSLTINDYWSNTSNVMTTKTMKSRGGSDRVSGNSSHRISNVRSIEIREVISCTNLMLVECIDKDPLAFHILPFDNPKAQRTLQAINLDIKRLWCREIKRLILENYDAAIPERAKQIVLNMADLTYGPPIKDISDLPMSLCNLQQVGTNNFEDDCLNQNCSNDRVHRKSDTALPGLRSFLNRQTNKHSVYSNPIHTPNLSLNNNNINECRIPLSANGCVLNGKKNVISDKFLPSDDDSNNSTDRHLDSLLHEAWEEIWAKHQHSPVKATFVNGQSDSLENGNLHNYHQDNCKLHTEDVDLSGSIVTTKANNDADFRCIAVEINEEKFGLSSPVTVPTCTVNENKKYSVSSLSNLNTNPSNCCVNNSDNFKFSTPTSSSPSSQHLLHYSSSPNFPPCQRSSSTLLSNKSAHNHNRTTSVYIDCPNTSYYDVITFGRTYEQYIAKARAMVALSPKDLDEIFSPLRELPFINRENQLSHTSLHYHNQDDILSTNVINVTTTHCSTIPLILNTNVNSVKQLSDSNSTTMVKNRNCLGSELKLSLTNLTSSVEENNGNDKSNDYCSSSGASSPRHLVSCIAVTHNRNGLNSNLVTKNITVLPSNTTDTPAITMDSRVSAARSNSLSSGFRTSESKNNVDLVDNFDRGRSFRRSNLDSIDRTMNRQISHIHINSRSPLSSPKRSQSHVFVSNGRLNKSSVSKPPRFVSYNSPLESVGKSLKANHNQSMDHDKQLTQNMTNKISSSSPLYNNDDVLNKRGRRKSRAPAPPIKLLENTSETTTVFTTSTTTVTTITTTTTTTTNATTTTTTLRAPLAVSECGQEFGDNDDDKCIESICQGPIRAVTTSLSATPIKSNVPCLTNSQHVVSTSFRNTINTLNGSNTEKPVKPPRRLINNTSSSTEALNKSGKTISSRYYSPTLKSSHNPSTSQQKFPHDIPFQHRGIVKNMINRFQQP</sequence>
<dbReference type="Gene3D" id="1.20.900.10">
    <property type="entry name" value="Dbl homology (DH) domain"/>
    <property type="match status" value="1"/>
</dbReference>
<feature type="region of interest" description="Disordered" evidence="2">
    <location>
        <begin position="1218"/>
        <end position="1274"/>
    </location>
</feature>
<dbReference type="CDD" id="cd13243">
    <property type="entry name" value="PH_PLEKHG1_G2_G3"/>
    <property type="match status" value="1"/>
</dbReference>
<proteinExistence type="predicted"/>
<dbReference type="WBParaSite" id="SRDH1_43570.2">
    <property type="protein sequence ID" value="SRDH1_43570.2"/>
    <property type="gene ID" value="SRDH1_43570"/>
</dbReference>
<evidence type="ECO:0000313" key="6">
    <source>
        <dbReference type="WBParaSite" id="SRDH1_43570.3"/>
    </source>
</evidence>
<feature type="domain" description="DH" evidence="3">
    <location>
        <begin position="61"/>
        <end position="282"/>
    </location>
</feature>
<dbReference type="InterPro" id="IPR035899">
    <property type="entry name" value="DBL_dom_sf"/>
</dbReference>
<dbReference type="PANTHER" id="PTHR45924:SF2">
    <property type="entry name" value="FI17866P1"/>
    <property type="match status" value="1"/>
</dbReference>
<reference evidence="4" key="1">
    <citation type="submission" date="2022-06" db="EMBL/GenBank/DDBJ databases">
        <authorList>
            <person name="Berger JAMES D."/>
            <person name="Berger JAMES D."/>
        </authorList>
    </citation>
    <scope>NUCLEOTIDE SEQUENCE [LARGE SCALE GENOMIC DNA]</scope>
</reference>
<keyword evidence="1" id="KW-0597">Phosphoprotein</keyword>
<name>A0AA85FCH8_9TREM</name>
<dbReference type="SMART" id="SM00325">
    <property type="entry name" value="RhoGEF"/>
    <property type="match status" value="1"/>
</dbReference>
<dbReference type="Gene3D" id="2.30.29.30">
    <property type="entry name" value="Pleckstrin-homology domain (PH domain)/Phosphotyrosine-binding domain (PTB)"/>
    <property type="match status" value="1"/>
</dbReference>
<dbReference type="GO" id="GO:0005085">
    <property type="term" value="F:guanyl-nucleotide exchange factor activity"/>
    <property type="evidence" value="ECO:0007669"/>
    <property type="project" value="InterPro"/>
</dbReference>
<dbReference type="InterPro" id="IPR000219">
    <property type="entry name" value="DH_dom"/>
</dbReference>
<protein>
    <recommendedName>
        <fullName evidence="3">DH domain-containing protein</fullName>
    </recommendedName>
</protein>
<dbReference type="CDD" id="cd00160">
    <property type="entry name" value="RhoGEF"/>
    <property type="match status" value="1"/>
</dbReference>
<dbReference type="PANTHER" id="PTHR45924">
    <property type="entry name" value="FI17866P1"/>
    <property type="match status" value="1"/>
</dbReference>
<reference evidence="5 6" key="2">
    <citation type="submission" date="2023-11" db="UniProtKB">
        <authorList>
            <consortium name="WormBaseParasite"/>
        </authorList>
    </citation>
    <scope>IDENTIFICATION</scope>
</reference>
<keyword evidence="4" id="KW-1185">Reference proteome</keyword>
<dbReference type="GO" id="GO:0031267">
    <property type="term" value="F:small GTPase binding"/>
    <property type="evidence" value="ECO:0007669"/>
    <property type="project" value="TreeGrafter"/>
</dbReference>
<feature type="compositionally biased region" description="Polar residues" evidence="2">
    <location>
        <begin position="1234"/>
        <end position="1272"/>
    </location>
</feature>
<feature type="region of interest" description="Disordered" evidence="2">
    <location>
        <begin position="1081"/>
        <end position="1109"/>
    </location>
</feature>
<dbReference type="InterPro" id="IPR043324">
    <property type="entry name" value="PH_PLEKHG1_G2_G3"/>
</dbReference>
<dbReference type="SUPFAM" id="SSF50729">
    <property type="entry name" value="PH domain-like"/>
    <property type="match status" value="1"/>
</dbReference>
<dbReference type="InterPro" id="IPR011993">
    <property type="entry name" value="PH-like_dom_sf"/>
</dbReference>
<feature type="compositionally biased region" description="Polar residues" evidence="2">
    <location>
        <begin position="1081"/>
        <end position="1090"/>
    </location>
</feature>
<dbReference type="Pfam" id="PF00621">
    <property type="entry name" value="RhoGEF"/>
    <property type="match status" value="1"/>
</dbReference>
<evidence type="ECO:0000256" key="1">
    <source>
        <dbReference type="ARBA" id="ARBA00022553"/>
    </source>
</evidence>
<dbReference type="PROSITE" id="PS50010">
    <property type="entry name" value="DH_2"/>
    <property type="match status" value="1"/>
</dbReference>
<dbReference type="Proteomes" id="UP000050792">
    <property type="component" value="Unassembled WGS sequence"/>
</dbReference>
<dbReference type="WBParaSite" id="SRDH1_43570.3">
    <property type="protein sequence ID" value="SRDH1_43570.3"/>
    <property type="gene ID" value="SRDH1_43570"/>
</dbReference>